<evidence type="ECO:0000313" key="7">
    <source>
        <dbReference type="Proteomes" id="UP000694846"/>
    </source>
</evidence>
<feature type="domain" description="FAD dependent oxidoreductase central" evidence="5">
    <location>
        <begin position="415"/>
        <end position="470"/>
    </location>
</feature>
<proteinExistence type="inferred from homology"/>
<dbReference type="PANTHER" id="PTHR43757">
    <property type="entry name" value="AMINOMETHYLTRANSFERASE"/>
    <property type="match status" value="1"/>
</dbReference>
<dbReference type="Pfam" id="PF08669">
    <property type="entry name" value="GCV_T_C"/>
    <property type="match status" value="1"/>
</dbReference>
<sequence>MMVFTKAYSNCTGNALFAVKTRRSALKTYLGFIKNPICQKYSTNTGILPKNCKVAICGGGVMGASVAYHLAQLGWGPQTIVIEQDKLGGGNNSFSSDLVGVFKPTLNQVKLCQSSIKLYQELESRGFQTGWKQCGSLCIARTRDRMTVFKRMKSQSGPWGINCEIVDPQRAKELCPLIRTDDIKGALWIPDDGVADSYKICLSLFEAAKQKGVTVVEHCKLLEVVCDSGKVIAIDTTMGSVECDYYVNCGGFWARKIGQCSNPTVKVPLHPVEHYYLRTKPIPNLDFLTPVVRDLDGQIYFKELNGCILAGGFEPEAKPAFEDMKCPDNAAGRELPADWDHFHVLLEQLLHRVPSLANASLDSLVNIAETFSPDCKWIVGQAPEIKNYYVAAGMKTVGISAAGGVGEGTAQTIVNGFSKYDLYELDMSRFLGLHNNRKFLRDRVKEVPGRHYSLPYPNNEFKTGRNLRMSPIYPKLKEAGAVFEQVMGYERPSWFEPELAKAHLNGTANSKQFVIAKTNSFGKPDWFDIVESEYEACRESVSLLDYSSFTKLDIQSKGSEVVNSLQYLCSNDVDVPIGSIIHTGMQNVRGGYENDCSLIRLSENHYMMIAPTIQQTRCKIWIQRHLPPDNSVSLTDVTSMFTAICIMGPFTRHLLSDLTETDLSPKSFPFFTYKELDVGLANGIRALNLTHTGELGYVLYIPNEFALHVYNSLIQAGAKYNLKHAGGYAMKALRVEKFYAFWGQDLDTTTTPLECGRSWRVKFDKGTNFIGRDALLRQQEEGIKRIYVQLLLNDHDPDTELWCWGGEPIFRDRKYVGSTTTASYGFTFKKQVCLGFVQNLDSHGNALPLSNEYVLSGEYEVEIAGVRYPAKVNINSPNLPTKYPDKERESYFATRDKMVSEPLLREN</sequence>
<comment type="similarity">
    <text evidence="1">Belongs to the GcvT family.</text>
</comment>
<feature type="domain" description="FAD dependent oxidoreductase" evidence="2">
    <location>
        <begin position="53"/>
        <end position="411"/>
    </location>
</feature>
<organism evidence="6">
    <name type="scientific">Sipha flava</name>
    <name type="common">yellow sugarcane aphid</name>
    <dbReference type="NCBI Taxonomy" id="143950"/>
    <lineage>
        <taxon>Eukaryota</taxon>
        <taxon>Metazoa</taxon>
        <taxon>Ecdysozoa</taxon>
        <taxon>Arthropoda</taxon>
        <taxon>Hexapoda</taxon>
        <taxon>Insecta</taxon>
        <taxon>Pterygota</taxon>
        <taxon>Neoptera</taxon>
        <taxon>Paraneoptera</taxon>
        <taxon>Hemiptera</taxon>
        <taxon>Sternorrhyncha</taxon>
        <taxon>Aphidomorpha</taxon>
        <taxon>Aphidoidea</taxon>
        <taxon>Aphididae</taxon>
        <taxon>Sipha</taxon>
    </lineage>
</organism>
<dbReference type="SUPFAM" id="SSF101790">
    <property type="entry name" value="Aminomethyltransferase beta-barrel domain"/>
    <property type="match status" value="1"/>
</dbReference>
<dbReference type="SUPFAM" id="SSF51905">
    <property type="entry name" value="FAD/NAD(P)-binding domain"/>
    <property type="match status" value="1"/>
</dbReference>
<dbReference type="InterPro" id="IPR029043">
    <property type="entry name" value="GcvT/YgfZ_C"/>
</dbReference>
<name>A0A2S2QJN3_9HEMI</name>
<dbReference type="Gene3D" id="3.30.70.1400">
    <property type="entry name" value="Aminomethyltransferase beta-barrel domains"/>
    <property type="match status" value="1"/>
</dbReference>
<feature type="domain" description="Aminomethyltransferase C-terminal" evidence="4">
    <location>
        <begin position="788"/>
        <end position="872"/>
    </location>
</feature>
<dbReference type="InterPro" id="IPR006222">
    <property type="entry name" value="GCVT_N"/>
</dbReference>
<reference evidence="6" key="1">
    <citation type="submission" date="2018-04" db="EMBL/GenBank/DDBJ databases">
        <title>Transcriptome assembly of Sipha flava.</title>
        <authorList>
            <person name="Scully E.D."/>
            <person name="Geib S.M."/>
            <person name="Palmer N.A."/>
            <person name="Koch K."/>
            <person name="Bradshaw J."/>
            <person name="Heng-Moss T."/>
            <person name="Sarath G."/>
        </authorList>
    </citation>
    <scope>NUCLEOTIDE SEQUENCE</scope>
</reference>
<dbReference type="Proteomes" id="UP000694846">
    <property type="component" value="Unplaced"/>
</dbReference>
<dbReference type="InterPro" id="IPR027266">
    <property type="entry name" value="TrmE/GcvT-like"/>
</dbReference>
<dbReference type="FunFam" id="3.30.70.1400:FF:000003">
    <property type="entry name" value="Pyruvate dehydrogenase phosphatase regulatory subunit"/>
    <property type="match status" value="1"/>
</dbReference>
<evidence type="ECO:0000259" key="5">
    <source>
        <dbReference type="Pfam" id="PF16350"/>
    </source>
</evidence>
<feature type="domain" description="GCVT N-terminal" evidence="3">
    <location>
        <begin position="473"/>
        <end position="765"/>
    </location>
</feature>
<reference evidence="8" key="2">
    <citation type="submission" date="2025-04" db="UniProtKB">
        <authorList>
            <consortium name="RefSeq"/>
        </authorList>
    </citation>
    <scope>IDENTIFICATION</scope>
    <source>
        <tissue evidence="8">Whole body</tissue>
    </source>
</reference>
<dbReference type="SUPFAM" id="SSF103025">
    <property type="entry name" value="Folate-binding domain"/>
    <property type="match status" value="1"/>
</dbReference>
<accession>A0A2S2QJN3</accession>
<dbReference type="GO" id="GO:0005739">
    <property type="term" value="C:mitochondrion"/>
    <property type="evidence" value="ECO:0007669"/>
    <property type="project" value="TreeGrafter"/>
</dbReference>
<dbReference type="PANTHER" id="PTHR43757:SF15">
    <property type="entry name" value="PYRUVATE DEHYDROGENASE PHOSPHATASE REGULATORY SUBUNIT, MITOCHONDRIAL-LIKE"/>
    <property type="match status" value="1"/>
</dbReference>
<evidence type="ECO:0000259" key="4">
    <source>
        <dbReference type="Pfam" id="PF08669"/>
    </source>
</evidence>
<gene>
    <name evidence="6" type="primary">PDPR_2</name>
    <name evidence="8" type="synonym">LOC112681858</name>
    <name evidence="6" type="ORF">g.72007</name>
</gene>
<dbReference type="Pfam" id="PF01571">
    <property type="entry name" value="GCV_T"/>
    <property type="match status" value="1"/>
</dbReference>
<evidence type="ECO:0000259" key="2">
    <source>
        <dbReference type="Pfam" id="PF01266"/>
    </source>
</evidence>
<dbReference type="RefSeq" id="XP_025407967.1">
    <property type="nucleotide sequence ID" value="XM_025552182.1"/>
</dbReference>
<protein>
    <submittedName>
        <fullName evidence="6 8">Pyruvate dehydrogenase phosphatase regulatory subunit</fullName>
    </submittedName>
</protein>
<evidence type="ECO:0000313" key="8">
    <source>
        <dbReference type="RefSeq" id="XP_025407967.1"/>
    </source>
</evidence>
<dbReference type="InterPro" id="IPR036188">
    <property type="entry name" value="FAD/NAD-bd_sf"/>
</dbReference>
<dbReference type="Gene3D" id="3.50.50.60">
    <property type="entry name" value="FAD/NAD(P)-binding domain"/>
    <property type="match status" value="1"/>
</dbReference>
<dbReference type="InterPro" id="IPR028896">
    <property type="entry name" value="GcvT/YgfZ/DmdA"/>
</dbReference>
<evidence type="ECO:0000256" key="1">
    <source>
        <dbReference type="ARBA" id="ARBA00008609"/>
    </source>
</evidence>
<keyword evidence="7" id="KW-1185">Reference proteome</keyword>
<dbReference type="OrthoDB" id="429143at2759"/>
<dbReference type="Pfam" id="PF16350">
    <property type="entry name" value="FAO_M"/>
    <property type="match status" value="1"/>
</dbReference>
<dbReference type="Pfam" id="PF01266">
    <property type="entry name" value="DAO"/>
    <property type="match status" value="1"/>
</dbReference>
<dbReference type="Gene3D" id="2.40.30.110">
    <property type="entry name" value="Aminomethyltransferase beta-barrel domains"/>
    <property type="match status" value="1"/>
</dbReference>
<dbReference type="FunFam" id="2.40.30.110:FF:000004">
    <property type="entry name" value="Pyruvate dehydrogenase phosphatase regulatory subunit, mitochondrial"/>
    <property type="match status" value="1"/>
</dbReference>
<dbReference type="EMBL" id="GGMS01008527">
    <property type="protein sequence ID" value="MBY77730.1"/>
    <property type="molecule type" value="Transcribed_RNA"/>
</dbReference>
<dbReference type="InterPro" id="IPR032503">
    <property type="entry name" value="FAO_M"/>
</dbReference>
<dbReference type="SUPFAM" id="SSF54373">
    <property type="entry name" value="FAD-linked reductases, C-terminal domain"/>
    <property type="match status" value="1"/>
</dbReference>
<evidence type="ECO:0000313" key="6">
    <source>
        <dbReference type="EMBL" id="MBY77730.1"/>
    </source>
</evidence>
<dbReference type="Gene3D" id="3.30.9.10">
    <property type="entry name" value="D-Amino Acid Oxidase, subunit A, domain 2"/>
    <property type="match status" value="1"/>
</dbReference>
<dbReference type="InterPro" id="IPR013977">
    <property type="entry name" value="GcvT_C"/>
</dbReference>
<dbReference type="InterPro" id="IPR006076">
    <property type="entry name" value="FAD-dep_OxRdtase"/>
</dbReference>
<dbReference type="Gene3D" id="3.30.1360.120">
    <property type="entry name" value="Probable tRNA modification gtpase trme, domain 1"/>
    <property type="match status" value="1"/>
</dbReference>
<evidence type="ECO:0000259" key="3">
    <source>
        <dbReference type="Pfam" id="PF01571"/>
    </source>
</evidence>
<dbReference type="AlphaFoldDB" id="A0A2S2QJN3"/>
<keyword evidence="6 8" id="KW-0670">Pyruvate</keyword>